<keyword evidence="4" id="KW-1185">Reference proteome</keyword>
<evidence type="ECO:0000256" key="2">
    <source>
        <dbReference type="ARBA" id="ARBA00023239"/>
    </source>
</evidence>
<keyword evidence="2" id="KW-0456">Lyase</keyword>
<reference evidence="3 4" key="1">
    <citation type="submission" date="2014-04" db="EMBL/GenBank/DDBJ databases">
        <authorList>
            <consortium name="DOE Joint Genome Institute"/>
            <person name="Kuo A."/>
            <person name="Zuccaro A."/>
            <person name="Kohler A."/>
            <person name="Nagy L.G."/>
            <person name="Floudas D."/>
            <person name="Copeland A."/>
            <person name="Barry K.W."/>
            <person name="Cichocki N."/>
            <person name="Veneault-Fourrey C."/>
            <person name="LaButti K."/>
            <person name="Lindquist E.A."/>
            <person name="Lipzen A."/>
            <person name="Lundell T."/>
            <person name="Morin E."/>
            <person name="Murat C."/>
            <person name="Sun H."/>
            <person name="Tunlid A."/>
            <person name="Henrissat B."/>
            <person name="Grigoriev I.V."/>
            <person name="Hibbett D.S."/>
            <person name="Martin F."/>
            <person name="Nordberg H.P."/>
            <person name="Cantor M.N."/>
            <person name="Hua S.X."/>
        </authorList>
    </citation>
    <scope>NUCLEOTIDE SEQUENCE [LARGE SCALE GENOMIC DNA]</scope>
    <source>
        <strain evidence="3 4">MAFF 305830</strain>
    </source>
</reference>
<dbReference type="OrthoDB" id="5973539at2759"/>
<dbReference type="HOGENOM" id="CLU_029061_2_1_1"/>
<dbReference type="STRING" id="933852.A0A0C2XEC1"/>
<organism evidence="3 4">
    <name type="scientific">Serendipita vermifera MAFF 305830</name>
    <dbReference type="NCBI Taxonomy" id="933852"/>
    <lineage>
        <taxon>Eukaryota</taxon>
        <taxon>Fungi</taxon>
        <taxon>Dikarya</taxon>
        <taxon>Basidiomycota</taxon>
        <taxon>Agaricomycotina</taxon>
        <taxon>Agaricomycetes</taxon>
        <taxon>Sebacinales</taxon>
        <taxon>Serendipitaceae</taxon>
        <taxon>Serendipita</taxon>
    </lineage>
</organism>
<evidence type="ECO:0000313" key="3">
    <source>
        <dbReference type="EMBL" id="KIM27462.1"/>
    </source>
</evidence>
<dbReference type="EMBL" id="KN824298">
    <property type="protein sequence ID" value="KIM27462.1"/>
    <property type="molecule type" value="Genomic_DNA"/>
</dbReference>
<dbReference type="InterPro" id="IPR003817">
    <property type="entry name" value="PS_Dcarbxylase"/>
</dbReference>
<dbReference type="PANTHER" id="PTHR10067">
    <property type="entry name" value="PHOSPHATIDYLSERINE DECARBOXYLASE"/>
    <property type="match status" value="1"/>
</dbReference>
<dbReference type="GO" id="GO:0004609">
    <property type="term" value="F:phosphatidylserine decarboxylase activity"/>
    <property type="evidence" value="ECO:0007669"/>
    <property type="project" value="InterPro"/>
</dbReference>
<dbReference type="PANTHER" id="PTHR10067:SF17">
    <property type="entry name" value="PHOSPHATIDYLSERINE DECARBOXYLASE PROENZYME 2"/>
    <property type="match status" value="1"/>
</dbReference>
<dbReference type="GO" id="GO:0008654">
    <property type="term" value="P:phospholipid biosynthetic process"/>
    <property type="evidence" value="ECO:0007669"/>
    <property type="project" value="InterPro"/>
</dbReference>
<evidence type="ECO:0008006" key="5">
    <source>
        <dbReference type="Google" id="ProtNLM"/>
    </source>
</evidence>
<dbReference type="Pfam" id="PF02666">
    <property type="entry name" value="PS_Dcarbxylase"/>
    <property type="match status" value="1"/>
</dbReference>
<reference evidence="4" key="2">
    <citation type="submission" date="2015-01" db="EMBL/GenBank/DDBJ databases">
        <title>Evolutionary Origins and Diversification of the Mycorrhizal Mutualists.</title>
        <authorList>
            <consortium name="DOE Joint Genome Institute"/>
            <consortium name="Mycorrhizal Genomics Consortium"/>
            <person name="Kohler A."/>
            <person name="Kuo A."/>
            <person name="Nagy L.G."/>
            <person name="Floudas D."/>
            <person name="Copeland A."/>
            <person name="Barry K.W."/>
            <person name="Cichocki N."/>
            <person name="Veneault-Fourrey C."/>
            <person name="LaButti K."/>
            <person name="Lindquist E.A."/>
            <person name="Lipzen A."/>
            <person name="Lundell T."/>
            <person name="Morin E."/>
            <person name="Murat C."/>
            <person name="Riley R."/>
            <person name="Ohm R."/>
            <person name="Sun H."/>
            <person name="Tunlid A."/>
            <person name="Henrissat B."/>
            <person name="Grigoriev I.V."/>
            <person name="Hibbett D.S."/>
            <person name="Martin F."/>
        </authorList>
    </citation>
    <scope>NUCLEOTIDE SEQUENCE [LARGE SCALE GENOMIC DNA]</scope>
    <source>
        <strain evidence="4">MAFF 305830</strain>
    </source>
</reference>
<evidence type="ECO:0000313" key="4">
    <source>
        <dbReference type="Proteomes" id="UP000054097"/>
    </source>
</evidence>
<protein>
    <recommendedName>
        <fullName evidence="5">Phosphatidylserine decarboxylase</fullName>
    </recommendedName>
</protein>
<name>A0A0C2XEC1_SERVB</name>
<accession>A0A0C2XEC1</accession>
<evidence type="ECO:0000256" key="1">
    <source>
        <dbReference type="ARBA" id="ARBA00022793"/>
    </source>
</evidence>
<sequence length="448" mass="49861">MSTSNRPVPRPVSEKEANKPAVVKVWKDVKWKLQPEAYNVRKLMMKALEKAVDASESLPTNEHDFAEAKGWLGDLFDEDTWEKLFSQQHIGNFVIIRATGIKDFEDMPIYARVGMHLLFYGPVQIRFLQWNLIRDVLKSQSIRQGQVYDQEGPDVVKRIEDFIKTYNINMKEVLIQKPSDYKTFNQFFSRKLKPGARKIAAPNDNSVIVSAADCRLNVFASFEIARQFWVKGRKFTLPELLGNAALAQRFGRTPSLAIFRLAPQDYHRFHSPVTATIESITTLPGDYYTVNPQAINQPFDVLTANRRDVCIMNAVLTNSTSSSAPTKTFPVAFVAIGALLVGSVGWSFKAGEQVKKGDDLGWFQYGGSTVVCVFPEEANVTWDDDLRKASSGEWQGTEDPAIMAKIPAGAQIGPLHHTDEVFGLEVVVSVGEQIGLCAPVVAATTAAT</sequence>
<dbReference type="Proteomes" id="UP000054097">
    <property type="component" value="Unassembled WGS sequence"/>
</dbReference>
<keyword evidence="1" id="KW-0210">Decarboxylase</keyword>
<gene>
    <name evidence="3" type="ORF">M408DRAFT_71183</name>
</gene>
<dbReference type="AlphaFoldDB" id="A0A0C2XEC1"/>
<proteinExistence type="predicted"/>